<evidence type="ECO:0000313" key="3">
    <source>
        <dbReference type="EMBL" id="MDE8650025.1"/>
    </source>
</evidence>
<feature type="region of interest" description="Disordered" evidence="1">
    <location>
        <begin position="25"/>
        <end position="44"/>
    </location>
</feature>
<comment type="caution">
    <text evidence="3">The sequence shown here is derived from an EMBL/GenBank/DDBJ whole genome shotgun (WGS) entry which is preliminary data.</text>
</comment>
<feature type="chain" id="PRO_5043364116" evidence="2">
    <location>
        <begin position="26"/>
        <end position="280"/>
    </location>
</feature>
<feature type="region of interest" description="Disordered" evidence="1">
    <location>
        <begin position="161"/>
        <end position="196"/>
    </location>
</feature>
<keyword evidence="2" id="KW-0732">Signal</keyword>
<proteinExistence type="predicted"/>
<dbReference type="RefSeq" id="WP_275233148.1">
    <property type="nucleotide sequence ID" value="NZ_JARDXE010000044.1"/>
</dbReference>
<protein>
    <submittedName>
        <fullName evidence="3">Uncharacterized protein</fullName>
    </submittedName>
</protein>
<feature type="compositionally biased region" description="Pro residues" evidence="1">
    <location>
        <begin position="163"/>
        <end position="175"/>
    </location>
</feature>
<organism evidence="3 4">
    <name type="scientific">Rhodococcus qingshengii</name>
    <dbReference type="NCBI Taxonomy" id="334542"/>
    <lineage>
        <taxon>Bacteria</taxon>
        <taxon>Bacillati</taxon>
        <taxon>Actinomycetota</taxon>
        <taxon>Actinomycetes</taxon>
        <taxon>Mycobacteriales</taxon>
        <taxon>Nocardiaceae</taxon>
        <taxon>Rhodococcus</taxon>
        <taxon>Rhodococcus erythropolis group</taxon>
    </lineage>
</organism>
<dbReference type="PROSITE" id="PS51257">
    <property type="entry name" value="PROKAR_LIPOPROTEIN"/>
    <property type="match status" value="1"/>
</dbReference>
<evidence type="ECO:0000256" key="2">
    <source>
        <dbReference type="SAM" id="SignalP"/>
    </source>
</evidence>
<accession>A0AAW6LYK3</accession>
<dbReference type="Proteomes" id="UP001217325">
    <property type="component" value="Unassembled WGS sequence"/>
</dbReference>
<sequence>MKLAHGAAVAAAALVSIGLSGCGNSDDSTTPNAQATGSSSSSVTSTTAASATKLVGTSAAPLPGPSPTHPAAAAPAALSDLDCGQITGPDGASANVIAFATPAGRAGCSDAITVTSDYIGIPRTGDAATVDGWTCEPQPDTTIPHVCSNNGVIVGLRGAAAPATPPAPAPTPIHVPDPARSPQSAGSTEPPAPAPAAAVADVNCGPVTDAGGSTRHVIAVGTAAGRVGCTEAITVATTYVTTVAPSDIVSVDGWTCEAQPDAVVPSMCVKDALQIGLRAS</sequence>
<dbReference type="AlphaFoldDB" id="A0AAW6LYK3"/>
<evidence type="ECO:0000313" key="4">
    <source>
        <dbReference type="Proteomes" id="UP001217325"/>
    </source>
</evidence>
<dbReference type="EMBL" id="JARDXE010000044">
    <property type="protein sequence ID" value="MDE8650025.1"/>
    <property type="molecule type" value="Genomic_DNA"/>
</dbReference>
<feature type="compositionally biased region" description="Low complexity" evidence="1">
    <location>
        <begin position="33"/>
        <end position="44"/>
    </location>
</feature>
<gene>
    <name evidence="3" type="ORF">PXH69_34240</name>
</gene>
<evidence type="ECO:0000256" key="1">
    <source>
        <dbReference type="SAM" id="MobiDB-lite"/>
    </source>
</evidence>
<name>A0AAW6LYK3_RHOSG</name>
<reference evidence="3" key="1">
    <citation type="submission" date="2023-02" db="EMBL/GenBank/DDBJ databases">
        <title>A novel hydrolase synthesized by Rhodococcus erythropolis HQ is responsible for the detoxification of Zearalenone.</title>
        <authorList>
            <person name="Hu J."/>
            <person name="Xu J."/>
        </authorList>
    </citation>
    <scope>NUCLEOTIDE SEQUENCE</scope>
    <source>
        <strain evidence="3">HQ</strain>
    </source>
</reference>
<feature type="signal peptide" evidence="2">
    <location>
        <begin position="1"/>
        <end position="25"/>
    </location>
</feature>